<protein>
    <submittedName>
        <fullName evidence="2">Uncharacterized protein</fullName>
    </submittedName>
</protein>
<dbReference type="Proteomes" id="UP000828390">
    <property type="component" value="Unassembled WGS sequence"/>
</dbReference>
<feature type="compositionally biased region" description="Pro residues" evidence="1">
    <location>
        <begin position="1"/>
        <end position="21"/>
    </location>
</feature>
<accession>A0A9D4RQ34</accession>
<reference evidence="2" key="1">
    <citation type="journal article" date="2019" name="bioRxiv">
        <title>The Genome of the Zebra Mussel, Dreissena polymorpha: A Resource for Invasive Species Research.</title>
        <authorList>
            <person name="McCartney M.A."/>
            <person name="Auch B."/>
            <person name="Kono T."/>
            <person name="Mallez S."/>
            <person name="Zhang Y."/>
            <person name="Obille A."/>
            <person name="Becker A."/>
            <person name="Abrahante J.E."/>
            <person name="Garbe J."/>
            <person name="Badalamenti J.P."/>
            <person name="Herman A."/>
            <person name="Mangelson H."/>
            <person name="Liachko I."/>
            <person name="Sullivan S."/>
            <person name="Sone E.D."/>
            <person name="Koren S."/>
            <person name="Silverstein K.A.T."/>
            <person name="Beckman K.B."/>
            <person name="Gohl D.M."/>
        </authorList>
    </citation>
    <scope>NUCLEOTIDE SEQUENCE</scope>
    <source>
        <strain evidence="2">Duluth1</strain>
        <tissue evidence="2">Whole animal</tissue>
    </source>
</reference>
<proteinExistence type="predicted"/>
<comment type="caution">
    <text evidence="2">The sequence shown here is derived from an EMBL/GenBank/DDBJ whole genome shotgun (WGS) entry which is preliminary data.</text>
</comment>
<evidence type="ECO:0000256" key="1">
    <source>
        <dbReference type="SAM" id="MobiDB-lite"/>
    </source>
</evidence>
<gene>
    <name evidence="2" type="ORF">DPMN_000614</name>
</gene>
<dbReference type="EMBL" id="JAIWYP010000001">
    <property type="protein sequence ID" value="KAH3876764.1"/>
    <property type="molecule type" value="Genomic_DNA"/>
</dbReference>
<evidence type="ECO:0000313" key="3">
    <source>
        <dbReference type="Proteomes" id="UP000828390"/>
    </source>
</evidence>
<organism evidence="2 3">
    <name type="scientific">Dreissena polymorpha</name>
    <name type="common">Zebra mussel</name>
    <name type="synonym">Mytilus polymorpha</name>
    <dbReference type="NCBI Taxonomy" id="45954"/>
    <lineage>
        <taxon>Eukaryota</taxon>
        <taxon>Metazoa</taxon>
        <taxon>Spiralia</taxon>
        <taxon>Lophotrochozoa</taxon>
        <taxon>Mollusca</taxon>
        <taxon>Bivalvia</taxon>
        <taxon>Autobranchia</taxon>
        <taxon>Heteroconchia</taxon>
        <taxon>Euheterodonta</taxon>
        <taxon>Imparidentia</taxon>
        <taxon>Neoheterodontei</taxon>
        <taxon>Myida</taxon>
        <taxon>Dreissenoidea</taxon>
        <taxon>Dreissenidae</taxon>
        <taxon>Dreissena</taxon>
    </lineage>
</organism>
<sequence>MQSPPQSQPPSVLPQSQPPPSYEEVQAMSAVQGHQPYLGPQGYKPEWACLIMVTLLKVGCNQHRNNSRQFLLHATKQYSDGRR</sequence>
<name>A0A9D4RQ34_DREPO</name>
<evidence type="ECO:0000313" key="2">
    <source>
        <dbReference type="EMBL" id="KAH3876764.1"/>
    </source>
</evidence>
<reference evidence="2" key="2">
    <citation type="submission" date="2020-11" db="EMBL/GenBank/DDBJ databases">
        <authorList>
            <person name="McCartney M.A."/>
            <person name="Auch B."/>
            <person name="Kono T."/>
            <person name="Mallez S."/>
            <person name="Becker A."/>
            <person name="Gohl D.M."/>
            <person name="Silverstein K.A.T."/>
            <person name="Koren S."/>
            <person name="Bechman K.B."/>
            <person name="Herman A."/>
            <person name="Abrahante J.E."/>
            <person name="Garbe J."/>
        </authorList>
    </citation>
    <scope>NUCLEOTIDE SEQUENCE</scope>
    <source>
        <strain evidence="2">Duluth1</strain>
        <tissue evidence="2">Whole animal</tissue>
    </source>
</reference>
<feature type="region of interest" description="Disordered" evidence="1">
    <location>
        <begin position="1"/>
        <end position="28"/>
    </location>
</feature>
<keyword evidence="3" id="KW-1185">Reference proteome</keyword>
<dbReference type="AlphaFoldDB" id="A0A9D4RQ34"/>